<name>A0A7Z0IHR1_9MICO</name>
<dbReference type="Pfam" id="PF13472">
    <property type="entry name" value="Lipase_GDSL_2"/>
    <property type="match status" value="1"/>
</dbReference>
<dbReference type="SUPFAM" id="SSF52266">
    <property type="entry name" value="SGNH hydrolase"/>
    <property type="match status" value="1"/>
</dbReference>
<proteinExistence type="predicted"/>
<protein>
    <submittedName>
        <fullName evidence="3">Lysophospholipase L1-like esterase</fullName>
    </submittedName>
</protein>
<evidence type="ECO:0000313" key="4">
    <source>
        <dbReference type="Proteomes" id="UP000539111"/>
    </source>
</evidence>
<feature type="domain" description="SGNH hydrolase-type esterase" evidence="2">
    <location>
        <begin position="89"/>
        <end position="268"/>
    </location>
</feature>
<feature type="region of interest" description="Disordered" evidence="1">
    <location>
        <begin position="1"/>
        <end position="26"/>
    </location>
</feature>
<dbReference type="InterPro" id="IPR036514">
    <property type="entry name" value="SGNH_hydro_sf"/>
</dbReference>
<dbReference type="Gene3D" id="3.40.50.1110">
    <property type="entry name" value="SGNH hydrolase"/>
    <property type="match status" value="1"/>
</dbReference>
<dbReference type="RefSeq" id="WP_179428180.1">
    <property type="nucleotide sequence ID" value="NZ_JACBZP010000001.1"/>
</dbReference>
<feature type="compositionally biased region" description="Basic and acidic residues" evidence="1">
    <location>
        <begin position="1"/>
        <end position="11"/>
    </location>
</feature>
<dbReference type="AlphaFoldDB" id="A0A7Z0IHR1"/>
<dbReference type="EMBL" id="JACBZP010000001">
    <property type="protein sequence ID" value="NYI67880.1"/>
    <property type="molecule type" value="Genomic_DNA"/>
</dbReference>
<dbReference type="Proteomes" id="UP000539111">
    <property type="component" value="Unassembled WGS sequence"/>
</dbReference>
<dbReference type="PANTHER" id="PTHR30383:SF5">
    <property type="entry name" value="SGNH HYDROLASE-TYPE ESTERASE DOMAIN-CONTAINING PROTEIN"/>
    <property type="match status" value="1"/>
</dbReference>
<organism evidence="3 4">
    <name type="scientific">Spelaeicoccus albus</name>
    <dbReference type="NCBI Taxonomy" id="1280376"/>
    <lineage>
        <taxon>Bacteria</taxon>
        <taxon>Bacillati</taxon>
        <taxon>Actinomycetota</taxon>
        <taxon>Actinomycetes</taxon>
        <taxon>Micrococcales</taxon>
        <taxon>Brevibacteriaceae</taxon>
        <taxon>Spelaeicoccus</taxon>
    </lineage>
</organism>
<accession>A0A7Z0IHR1</accession>
<dbReference type="InterPro" id="IPR013830">
    <property type="entry name" value="SGNH_hydro"/>
</dbReference>
<evidence type="ECO:0000256" key="1">
    <source>
        <dbReference type="SAM" id="MobiDB-lite"/>
    </source>
</evidence>
<dbReference type="InterPro" id="IPR051532">
    <property type="entry name" value="Ester_Hydrolysis_Enzymes"/>
</dbReference>
<dbReference type="GO" id="GO:0004622">
    <property type="term" value="F:phosphatidylcholine lysophospholipase activity"/>
    <property type="evidence" value="ECO:0007669"/>
    <property type="project" value="TreeGrafter"/>
</dbReference>
<reference evidence="3 4" key="1">
    <citation type="submission" date="2020-07" db="EMBL/GenBank/DDBJ databases">
        <title>Sequencing the genomes of 1000 actinobacteria strains.</title>
        <authorList>
            <person name="Klenk H.-P."/>
        </authorList>
    </citation>
    <scope>NUCLEOTIDE SEQUENCE [LARGE SCALE GENOMIC DNA]</scope>
    <source>
        <strain evidence="3 4">DSM 26341</strain>
    </source>
</reference>
<sequence>MVRARETRSPDDGSEPNAQPDRAEASRVGLRITRSLGTAAGAVVGACGVLVAEASWTRRHTGPKLRVVAPDDSGLFDPGYGGEPIRLTILGDSNAAGVGVPHADETVGSHLAAGLATAAKRPVALCNVAFSGAQTRDLAAQIAGAAVPAGWPDVCLIVVGGNDVMHLRSISRSAQLLGESIRLLRSRGAEVVVATCPDMGAERPLLQPLRLIAGRYGKLLALSQTIVALRAGARTVSLVDSLGPIFRHFSAEMFASDRFHPSPAGYALAADVLLPSVCAASARFIAEKKPYPHRVYRRPKRRPATRVAFWLARRPTLGQMSCRTKDIRH</sequence>
<dbReference type="CDD" id="cd01836">
    <property type="entry name" value="FeeA_FeeB_like"/>
    <property type="match status" value="1"/>
</dbReference>
<comment type="caution">
    <text evidence="3">The sequence shown here is derived from an EMBL/GenBank/DDBJ whole genome shotgun (WGS) entry which is preliminary data.</text>
</comment>
<keyword evidence="4" id="KW-1185">Reference proteome</keyword>
<dbReference type="PANTHER" id="PTHR30383">
    <property type="entry name" value="THIOESTERASE 1/PROTEASE 1/LYSOPHOSPHOLIPASE L1"/>
    <property type="match status" value="1"/>
</dbReference>
<evidence type="ECO:0000313" key="3">
    <source>
        <dbReference type="EMBL" id="NYI67880.1"/>
    </source>
</evidence>
<evidence type="ECO:0000259" key="2">
    <source>
        <dbReference type="Pfam" id="PF13472"/>
    </source>
</evidence>
<gene>
    <name evidence="3" type="ORF">BJY26_002186</name>
</gene>